<dbReference type="Pfam" id="PF06839">
    <property type="entry name" value="Zn_ribbon_GRF"/>
    <property type="match status" value="1"/>
</dbReference>
<dbReference type="InterPro" id="IPR010666">
    <property type="entry name" value="Znf_GRF"/>
</dbReference>
<sequence>MSGSVDPPGTEESVLPWRDKDPPPSFDGDIEKFKSYLRELKMWRHETDVPAKKHAVKMLRALTGPAKAVCNELEVEALLTEAGADAIVSKLKEYYQPHLETAMPKAFERAVYGEARRSKESIGEFIVRQDALFRELREEGVTLDDTVRGYIMFRQSNLSQTQEDQVTTWTQGKFDRASVMSALRKLEKVQRDRGSGKRFMVAEPENDETYESEGEGDYIYLGEEDLDQIFEEEELTEALATYQQVRQAIREQRNGRGYFQPKGVGKASPGKPGKGAKSGSPLIRFGGKGTKVHIDVLKLRTKCARCGQIGHWARECVNEPDAKGKSRASSDGTSPKSGFFESGNVDGESSTFQVSLGQCLAKTRAGRPSAPIPFTGITTSGSMGIIDTAAQGGLIGLPALRRLEESLKGHGLKVVWTGKKAQAKGIGGDARVRGVVEIPVGIGRVNGVIEATVVEEEVPFLLSIQFLKQVGAIVDLQKSALVLTKFDKCCLMHHMPVAAPVLEFHEDGWQLPDMAFEHHRKEEAFRFFSAASTQSQLSAMDLISRLRQIEKTTGEEWEKVSMNEARRAERATRNWRVLMEHVADLMEVAKAHARLEAWQPAGCVLGVPPCSSFTRPASGSEPFSCLDGASPMQITKASIYAELIQIGEYLGQRRCKTAPDAHMKTCSHPLAALAGAGNQAQREVWCRKCHARWGVDPQVMEDIANKKKTIHVNGKMTPELSTPRTQVMECFCKAPAVQLIVKKEGPTQGRLFWKCAKRLCSFFEWDPQETQELQRKLMQEREDAEVRKWEAQEEAERQEMTMEMAETRHQEILEATRSQHQWEVESLRNQLLWMSAVAGEARMEEVFKDPVLQQEMMNKAMAMKEELRNQEMHAQSMMQQSQGYHSGQ</sequence>
<dbReference type="InterPro" id="IPR021109">
    <property type="entry name" value="Peptidase_aspartic_dom_sf"/>
</dbReference>
<evidence type="ECO:0000256" key="3">
    <source>
        <dbReference type="ARBA" id="ARBA00022833"/>
    </source>
</evidence>
<dbReference type="Gene3D" id="4.10.60.10">
    <property type="entry name" value="Zinc finger, CCHC-type"/>
    <property type="match status" value="1"/>
</dbReference>
<reference evidence="9 10" key="1">
    <citation type="submission" date="2024-02" db="EMBL/GenBank/DDBJ databases">
        <authorList>
            <person name="Chen Y."/>
            <person name="Shah S."/>
            <person name="Dougan E. K."/>
            <person name="Thang M."/>
            <person name="Chan C."/>
        </authorList>
    </citation>
    <scope>NUCLEOTIDE SEQUENCE [LARGE SCALE GENOMIC DNA]</scope>
</reference>
<dbReference type="Gene3D" id="2.40.70.10">
    <property type="entry name" value="Acid Proteases"/>
    <property type="match status" value="1"/>
</dbReference>
<dbReference type="SUPFAM" id="SSF57756">
    <property type="entry name" value="Retrovirus zinc finger-like domains"/>
    <property type="match status" value="1"/>
</dbReference>
<feature type="region of interest" description="Disordered" evidence="6">
    <location>
        <begin position="253"/>
        <end position="284"/>
    </location>
</feature>
<evidence type="ECO:0000256" key="6">
    <source>
        <dbReference type="SAM" id="MobiDB-lite"/>
    </source>
</evidence>
<feature type="domain" description="CCHC-type" evidence="7">
    <location>
        <begin position="302"/>
        <end position="316"/>
    </location>
</feature>
<keyword evidence="1" id="KW-0479">Metal-binding</keyword>
<proteinExistence type="predicted"/>
<dbReference type="EMBL" id="CAXAMM010043106">
    <property type="protein sequence ID" value="CAK9108536.1"/>
    <property type="molecule type" value="Genomic_DNA"/>
</dbReference>
<evidence type="ECO:0000256" key="1">
    <source>
        <dbReference type="ARBA" id="ARBA00022723"/>
    </source>
</evidence>
<dbReference type="InterPro" id="IPR036875">
    <property type="entry name" value="Znf_CCHC_sf"/>
</dbReference>
<evidence type="ECO:0000256" key="4">
    <source>
        <dbReference type="PROSITE-ProRule" id="PRU00047"/>
    </source>
</evidence>
<organism evidence="9 10">
    <name type="scientific">Durusdinium trenchii</name>
    <dbReference type="NCBI Taxonomy" id="1381693"/>
    <lineage>
        <taxon>Eukaryota</taxon>
        <taxon>Sar</taxon>
        <taxon>Alveolata</taxon>
        <taxon>Dinophyceae</taxon>
        <taxon>Suessiales</taxon>
        <taxon>Symbiodiniaceae</taxon>
        <taxon>Durusdinium</taxon>
    </lineage>
</organism>
<evidence type="ECO:0000313" key="10">
    <source>
        <dbReference type="Proteomes" id="UP001642464"/>
    </source>
</evidence>
<keyword evidence="2 4" id="KW-0863">Zinc-finger</keyword>
<feature type="compositionally biased region" description="Polar residues" evidence="6">
    <location>
        <begin position="327"/>
        <end position="336"/>
    </location>
</feature>
<feature type="coiled-coil region" evidence="5">
    <location>
        <begin position="774"/>
        <end position="810"/>
    </location>
</feature>
<comment type="caution">
    <text evidence="9">The sequence shown here is derived from an EMBL/GenBank/DDBJ whole genome shotgun (WGS) entry which is preliminary data.</text>
</comment>
<feature type="compositionally biased region" description="Low complexity" evidence="6">
    <location>
        <begin position="261"/>
        <end position="281"/>
    </location>
</feature>
<evidence type="ECO:0000259" key="8">
    <source>
        <dbReference type="PROSITE" id="PS51999"/>
    </source>
</evidence>
<evidence type="ECO:0000256" key="2">
    <source>
        <dbReference type="ARBA" id="ARBA00022771"/>
    </source>
</evidence>
<accession>A0ABP0S858</accession>
<keyword evidence="5" id="KW-0175">Coiled coil</keyword>
<dbReference type="Pfam" id="PF00098">
    <property type="entry name" value="zf-CCHC"/>
    <property type="match status" value="1"/>
</dbReference>
<evidence type="ECO:0000313" key="9">
    <source>
        <dbReference type="EMBL" id="CAK9108536.1"/>
    </source>
</evidence>
<keyword evidence="10" id="KW-1185">Reference proteome</keyword>
<keyword evidence="3" id="KW-0862">Zinc</keyword>
<protein>
    <submittedName>
        <fullName evidence="9">Copia protein</fullName>
    </submittedName>
</protein>
<dbReference type="PROSITE" id="PS50158">
    <property type="entry name" value="ZF_CCHC"/>
    <property type="match status" value="1"/>
</dbReference>
<name>A0ABP0S858_9DINO</name>
<feature type="domain" description="GRF-type" evidence="8">
    <location>
        <begin position="730"/>
        <end position="769"/>
    </location>
</feature>
<feature type="region of interest" description="Disordered" evidence="6">
    <location>
        <begin position="319"/>
        <end position="344"/>
    </location>
</feature>
<dbReference type="Proteomes" id="UP001642464">
    <property type="component" value="Unassembled WGS sequence"/>
</dbReference>
<dbReference type="InterPro" id="IPR001878">
    <property type="entry name" value="Znf_CCHC"/>
</dbReference>
<dbReference type="SMART" id="SM00343">
    <property type="entry name" value="ZnF_C2HC"/>
    <property type="match status" value="1"/>
</dbReference>
<evidence type="ECO:0000256" key="5">
    <source>
        <dbReference type="SAM" id="Coils"/>
    </source>
</evidence>
<evidence type="ECO:0000259" key="7">
    <source>
        <dbReference type="PROSITE" id="PS50158"/>
    </source>
</evidence>
<feature type="region of interest" description="Disordered" evidence="6">
    <location>
        <begin position="1"/>
        <end position="29"/>
    </location>
</feature>
<dbReference type="PROSITE" id="PS51999">
    <property type="entry name" value="ZF_GRF"/>
    <property type="match status" value="1"/>
</dbReference>
<gene>
    <name evidence="9" type="ORF">SCF082_LOCUS50471</name>
</gene>